<dbReference type="InterPro" id="IPR036318">
    <property type="entry name" value="FAD-bd_PCMH-like_sf"/>
</dbReference>
<dbReference type="SUPFAM" id="SSF56176">
    <property type="entry name" value="FAD-binding/transporter-associated domain-like"/>
    <property type="match status" value="1"/>
</dbReference>
<name>A0A7U4J9N4_9SPHN</name>
<dbReference type="PROSITE" id="PS51387">
    <property type="entry name" value="FAD_PCMH"/>
    <property type="match status" value="1"/>
</dbReference>
<feature type="domain" description="FAD-binding PCMH-type" evidence="4">
    <location>
        <begin position="35"/>
        <end position="221"/>
    </location>
</feature>
<dbReference type="SUPFAM" id="SSF55103">
    <property type="entry name" value="FAD-linked oxidases, C-terminal domain"/>
    <property type="match status" value="1"/>
</dbReference>
<keyword evidence="3" id="KW-0274">FAD</keyword>
<dbReference type="GO" id="GO:1903457">
    <property type="term" value="P:lactate catabolic process"/>
    <property type="evidence" value="ECO:0007669"/>
    <property type="project" value="TreeGrafter"/>
</dbReference>
<evidence type="ECO:0000313" key="5">
    <source>
        <dbReference type="EMBL" id="AJP72799.1"/>
    </source>
</evidence>
<dbReference type="InterPro" id="IPR016166">
    <property type="entry name" value="FAD-bd_PCMH"/>
</dbReference>
<evidence type="ECO:0000259" key="4">
    <source>
        <dbReference type="PROSITE" id="PS51387"/>
    </source>
</evidence>
<dbReference type="GO" id="GO:0004458">
    <property type="term" value="F:D-lactate dehydrogenase (cytochrome) activity"/>
    <property type="evidence" value="ECO:0007669"/>
    <property type="project" value="TreeGrafter"/>
</dbReference>
<dbReference type="Pfam" id="PF01565">
    <property type="entry name" value="FAD_binding_4"/>
    <property type="match status" value="1"/>
</dbReference>
<keyword evidence="2" id="KW-0285">Flavoprotein</keyword>
<evidence type="ECO:0000256" key="3">
    <source>
        <dbReference type="ARBA" id="ARBA00022827"/>
    </source>
</evidence>
<dbReference type="GO" id="GO:0071949">
    <property type="term" value="F:FAD binding"/>
    <property type="evidence" value="ECO:0007669"/>
    <property type="project" value="InterPro"/>
</dbReference>
<reference evidence="5 6" key="1">
    <citation type="journal article" date="2015" name="Int. J. Syst. Evol. Microbiol.">
        <title>Sphingomonas hengshuiensis sp. nov., isolated from lake wetland.</title>
        <authorList>
            <person name="Wei S."/>
            <person name="Wang T."/>
            <person name="Liu H."/>
            <person name="Zhang C."/>
            <person name="Guo J."/>
            <person name="Wang Q."/>
            <person name="Liang K."/>
            <person name="Zhang Z."/>
        </authorList>
    </citation>
    <scope>NUCLEOTIDE SEQUENCE [LARGE SCALE GENOMIC DNA]</scope>
    <source>
        <strain evidence="5 6">WHSC-8</strain>
    </source>
</reference>
<dbReference type="GO" id="GO:0008720">
    <property type="term" value="F:D-lactate dehydrogenase (NAD+) activity"/>
    <property type="evidence" value="ECO:0007669"/>
    <property type="project" value="TreeGrafter"/>
</dbReference>
<dbReference type="Proteomes" id="UP000032300">
    <property type="component" value="Chromosome"/>
</dbReference>
<accession>A0A7U4J9N4</accession>
<dbReference type="PANTHER" id="PTHR11748">
    <property type="entry name" value="D-LACTATE DEHYDROGENASE"/>
    <property type="match status" value="1"/>
</dbReference>
<dbReference type="EMBL" id="CP010836">
    <property type="protein sequence ID" value="AJP72799.1"/>
    <property type="molecule type" value="Genomic_DNA"/>
</dbReference>
<dbReference type="InterPro" id="IPR016169">
    <property type="entry name" value="FAD-bd_PCMH_sub2"/>
</dbReference>
<organism evidence="5 6">
    <name type="scientific">Sphingomonas hengshuiensis</name>
    <dbReference type="NCBI Taxonomy" id="1609977"/>
    <lineage>
        <taxon>Bacteria</taxon>
        <taxon>Pseudomonadati</taxon>
        <taxon>Pseudomonadota</taxon>
        <taxon>Alphaproteobacteria</taxon>
        <taxon>Sphingomonadales</taxon>
        <taxon>Sphingomonadaceae</taxon>
        <taxon>Sphingomonas</taxon>
    </lineage>
</organism>
<dbReference type="Gene3D" id="3.30.465.10">
    <property type="match status" value="1"/>
</dbReference>
<reference evidence="5 6" key="2">
    <citation type="submission" date="2015-02" db="EMBL/GenBank/DDBJ databases">
        <title>The complete genome of Sphingomonas hengshuiensis sp. WHSC-8 isolated from soil of Hengshui Lake.</title>
        <authorList>
            <person name="Wei S."/>
            <person name="Guo J."/>
            <person name="Su C."/>
            <person name="Wu R."/>
            <person name="Zhang Z."/>
            <person name="Liang K."/>
            <person name="Li H."/>
            <person name="Wang T."/>
            <person name="Liu H."/>
            <person name="Zhang C."/>
            <person name="Li Z."/>
            <person name="Wang Q."/>
            <person name="Meng J."/>
        </authorList>
    </citation>
    <scope>NUCLEOTIDE SEQUENCE [LARGE SCALE GENOMIC DNA]</scope>
    <source>
        <strain evidence="5 6">WHSC-8</strain>
    </source>
</reference>
<sequence>MSAVPLLDTLRGAVGDDHVLTGDAALPFATDVYALLGAPVAMVRPDSVEALQAVVRACAAAGHSVQLRGGGASYTDGYQSRDAGYVLVDLGRLNRIVEIDTHGGFVTVEAGMTWAALSDALAAKGFRTPFRGPFSGLVATIGGSMSQNSISHGSGMYGISAESVLALDIVTADGALLRTGAGALGGLPFARHFGPDLTGLFTGDCGAFGIKARITLPILRQRPTHGVISFAFPDFAATHESMRRIALERVEDTHFALDAALSQGQIARQERAGATLSMALSILRTSPSTMAGVRQVIAAGLLARRQIRASAYMTHYIVEGFDKREVNARLHRLRQLVAGLGSEIAPTVASVVRGMPFAPLFNTLGPAGERWVPVHGILPHRAVPGFHAALESFYAAQKPEMERLGVWTGGMFSAVGTSGFLYEIALYWPGAITDYHRAAVPADYLAALPTYPDSAEVNAFVHGFKAGLIALYAEHGAGQFQIGKAYPYLDRVEPPVRGLIEAIKTRLDPQRRIAPGNLGL</sequence>
<dbReference type="PANTHER" id="PTHR11748:SF111">
    <property type="entry name" value="D-LACTATE DEHYDROGENASE, MITOCHONDRIAL-RELATED"/>
    <property type="match status" value="1"/>
</dbReference>
<evidence type="ECO:0000256" key="2">
    <source>
        <dbReference type="ARBA" id="ARBA00022630"/>
    </source>
</evidence>
<dbReference type="RefSeq" id="WP_044333265.1">
    <property type="nucleotide sequence ID" value="NZ_CP010836.1"/>
</dbReference>
<dbReference type="InterPro" id="IPR016164">
    <property type="entry name" value="FAD-linked_Oxase-like_C"/>
</dbReference>
<gene>
    <name evidence="5" type="ORF">TS85_14970</name>
</gene>
<protein>
    <submittedName>
        <fullName evidence="5">FAD-binding protein</fullName>
    </submittedName>
</protein>
<keyword evidence="6" id="KW-1185">Reference proteome</keyword>
<proteinExistence type="inferred from homology"/>
<comment type="similarity">
    <text evidence="1">Belongs to the FAD-binding oxidoreductase/transferase type 4 family.</text>
</comment>
<dbReference type="InterPro" id="IPR006094">
    <property type="entry name" value="Oxid_FAD_bind_N"/>
</dbReference>
<evidence type="ECO:0000256" key="1">
    <source>
        <dbReference type="ARBA" id="ARBA00008000"/>
    </source>
</evidence>
<dbReference type="AlphaFoldDB" id="A0A7U4J9N4"/>
<dbReference type="KEGG" id="sphi:TS85_14970"/>
<evidence type="ECO:0000313" key="6">
    <source>
        <dbReference type="Proteomes" id="UP000032300"/>
    </source>
</evidence>